<evidence type="ECO:0000313" key="2">
    <source>
        <dbReference type="EMBL" id="RQG94412.1"/>
    </source>
</evidence>
<name>A0A3N6N7J4_NATCH</name>
<feature type="transmembrane region" description="Helical" evidence="1">
    <location>
        <begin position="22"/>
        <end position="44"/>
    </location>
</feature>
<reference evidence="2 3" key="1">
    <citation type="submission" date="2018-10" db="EMBL/GenBank/DDBJ databases">
        <title>Natrarchaeobius chitinivorans gen. nov., sp. nov., and Natrarchaeobius haloalkaliphilus sp. nov., alkaliphilic, chitin-utilizing haloarchaea from hypersaline alkaline lakes.</title>
        <authorList>
            <person name="Sorokin D.Y."/>
            <person name="Elcheninov A.G."/>
            <person name="Kostrikina N.A."/>
            <person name="Bale N.J."/>
            <person name="Sinninghe Damste J.S."/>
            <person name="Khijniak T.V."/>
            <person name="Kublanov I.V."/>
            <person name="Toshchakov S.V."/>
        </authorList>
    </citation>
    <scope>NUCLEOTIDE SEQUENCE [LARGE SCALE GENOMIC DNA]</scope>
    <source>
        <strain evidence="2 3">AArcht4T</strain>
    </source>
</reference>
<keyword evidence="1" id="KW-0812">Transmembrane</keyword>
<comment type="caution">
    <text evidence="2">The sequence shown here is derived from an EMBL/GenBank/DDBJ whole genome shotgun (WGS) entry which is preliminary data.</text>
</comment>
<protein>
    <recommendedName>
        <fullName evidence="4">Preprotein translocase subunit TatA</fullName>
    </recommendedName>
</protein>
<accession>A0A3N6N7J4</accession>
<organism evidence="2 3">
    <name type="scientific">Natrarchaeobius chitinivorans</name>
    <dbReference type="NCBI Taxonomy" id="1679083"/>
    <lineage>
        <taxon>Archaea</taxon>
        <taxon>Methanobacteriati</taxon>
        <taxon>Methanobacteriota</taxon>
        <taxon>Stenosarchaea group</taxon>
        <taxon>Halobacteria</taxon>
        <taxon>Halobacteriales</taxon>
        <taxon>Natrialbaceae</taxon>
        <taxon>Natrarchaeobius</taxon>
    </lineage>
</organism>
<keyword evidence="1" id="KW-0472">Membrane</keyword>
<proteinExistence type="predicted"/>
<evidence type="ECO:0000256" key="1">
    <source>
        <dbReference type="SAM" id="Phobius"/>
    </source>
</evidence>
<keyword evidence="3" id="KW-1185">Reference proteome</keyword>
<gene>
    <name evidence="2" type="ORF">EA473_11965</name>
</gene>
<dbReference type="EMBL" id="REGA01000009">
    <property type="protein sequence ID" value="RQG94412.1"/>
    <property type="molecule type" value="Genomic_DNA"/>
</dbReference>
<dbReference type="Proteomes" id="UP000282323">
    <property type="component" value="Unassembled WGS sequence"/>
</dbReference>
<sequence length="69" mass="7636">MCEGDDGMNPLTIPGAPAGPEVLVLLLVNIALPLFVLGFVVLFLDRKRRYDERLTALEERTAELENGRP</sequence>
<dbReference type="AlphaFoldDB" id="A0A3N6N7J4"/>
<evidence type="ECO:0008006" key="4">
    <source>
        <dbReference type="Google" id="ProtNLM"/>
    </source>
</evidence>
<evidence type="ECO:0000313" key="3">
    <source>
        <dbReference type="Proteomes" id="UP000282323"/>
    </source>
</evidence>
<keyword evidence="1" id="KW-1133">Transmembrane helix</keyword>